<sequence length="204" mass="21738">MAAKKIAILIGSTRPVRIGDKVADFVHQTLLTSPATPKAELSIIDLADFNLPVFNEKAVPAGIPAMGEFEFEPSKKWSAAMAVPDAYVIVSPEYNYGIPGGLKNAIDYLFKGFVGKPVLIVTYGVKGGSLASEGLKGVLGSMKLQVVETRPQLAFEGQEGYAASAGKLGELSLQAWKNNTTDLLKGYEELVKLVNTPPEPTKTA</sequence>
<dbReference type="OrthoDB" id="68575at2759"/>
<keyword evidence="3" id="KW-1185">Reference proteome</keyword>
<comment type="caution">
    <text evidence="2">The sequence shown here is derived from an EMBL/GenBank/DDBJ whole genome shotgun (WGS) entry which is preliminary data.</text>
</comment>
<evidence type="ECO:0000313" key="2">
    <source>
        <dbReference type="EMBL" id="RFU33544.1"/>
    </source>
</evidence>
<accession>A0A3E2HJH1</accession>
<feature type="non-terminal residue" evidence="2">
    <location>
        <position position="1"/>
    </location>
</feature>
<feature type="non-terminal residue" evidence="2">
    <location>
        <position position="204"/>
    </location>
</feature>
<dbReference type="AlphaFoldDB" id="A0A3E2HJH1"/>
<dbReference type="PANTHER" id="PTHR30543">
    <property type="entry name" value="CHROMATE REDUCTASE"/>
    <property type="match status" value="1"/>
</dbReference>
<evidence type="ECO:0000313" key="3">
    <source>
        <dbReference type="Proteomes" id="UP000258309"/>
    </source>
</evidence>
<dbReference type="InterPro" id="IPR005025">
    <property type="entry name" value="FMN_Rdtase-like_dom"/>
</dbReference>
<feature type="domain" description="NADPH-dependent FMN reductase-like" evidence="1">
    <location>
        <begin position="5"/>
        <end position="149"/>
    </location>
</feature>
<evidence type="ECO:0000259" key="1">
    <source>
        <dbReference type="Pfam" id="PF03358"/>
    </source>
</evidence>
<dbReference type="InterPro" id="IPR050712">
    <property type="entry name" value="NAD(P)H-dep_reductase"/>
</dbReference>
<dbReference type="EMBL" id="NCSJ02000034">
    <property type="protein sequence ID" value="RFU33544.1"/>
    <property type="molecule type" value="Genomic_DNA"/>
</dbReference>
<dbReference type="SUPFAM" id="SSF52218">
    <property type="entry name" value="Flavoproteins"/>
    <property type="match status" value="1"/>
</dbReference>
<dbReference type="PANTHER" id="PTHR30543:SF21">
    <property type="entry name" value="NAD(P)H-DEPENDENT FMN REDUCTASE LOT6"/>
    <property type="match status" value="1"/>
</dbReference>
<dbReference type="Pfam" id="PF03358">
    <property type="entry name" value="FMN_red"/>
    <property type="match status" value="1"/>
</dbReference>
<dbReference type="Gene3D" id="3.40.50.360">
    <property type="match status" value="1"/>
</dbReference>
<gene>
    <name evidence="2" type="ORF">B7463_g2824</name>
</gene>
<protein>
    <recommendedName>
        <fullName evidence="1">NADPH-dependent FMN reductase-like domain-containing protein</fullName>
    </recommendedName>
</protein>
<name>A0A3E2HJH1_SCYLI</name>
<proteinExistence type="predicted"/>
<reference evidence="2 3" key="1">
    <citation type="submission" date="2018-05" db="EMBL/GenBank/DDBJ databases">
        <title>Draft genome sequence of Scytalidium lignicola DSM 105466, a ubiquitous saprotrophic fungus.</title>
        <authorList>
            <person name="Buettner E."/>
            <person name="Gebauer A.M."/>
            <person name="Hofrichter M."/>
            <person name="Liers C."/>
            <person name="Kellner H."/>
        </authorList>
    </citation>
    <scope>NUCLEOTIDE SEQUENCE [LARGE SCALE GENOMIC DNA]</scope>
    <source>
        <strain evidence="2 3">DSM 105466</strain>
    </source>
</reference>
<dbReference type="STRING" id="5539.A0A3E2HJH1"/>
<dbReference type="GO" id="GO:0016491">
    <property type="term" value="F:oxidoreductase activity"/>
    <property type="evidence" value="ECO:0007669"/>
    <property type="project" value="InterPro"/>
</dbReference>
<dbReference type="InterPro" id="IPR029039">
    <property type="entry name" value="Flavoprotein-like_sf"/>
</dbReference>
<dbReference type="Proteomes" id="UP000258309">
    <property type="component" value="Unassembled WGS sequence"/>
</dbReference>
<dbReference type="GO" id="GO:0005829">
    <property type="term" value="C:cytosol"/>
    <property type="evidence" value="ECO:0007669"/>
    <property type="project" value="TreeGrafter"/>
</dbReference>
<dbReference type="GO" id="GO:0010181">
    <property type="term" value="F:FMN binding"/>
    <property type="evidence" value="ECO:0007669"/>
    <property type="project" value="TreeGrafter"/>
</dbReference>
<dbReference type="OMA" id="VPEYNYG"/>
<organism evidence="2 3">
    <name type="scientific">Scytalidium lignicola</name>
    <name type="common">Hyphomycete</name>
    <dbReference type="NCBI Taxonomy" id="5539"/>
    <lineage>
        <taxon>Eukaryota</taxon>
        <taxon>Fungi</taxon>
        <taxon>Dikarya</taxon>
        <taxon>Ascomycota</taxon>
        <taxon>Pezizomycotina</taxon>
        <taxon>Leotiomycetes</taxon>
        <taxon>Leotiomycetes incertae sedis</taxon>
        <taxon>Scytalidium</taxon>
    </lineage>
</organism>